<reference evidence="2 3" key="1">
    <citation type="submission" date="2016-11" db="EMBL/GenBank/DDBJ databases">
        <title>Sphingorhabdus sp. LPB0140, isolated from marine environment.</title>
        <authorList>
            <person name="Kim E."/>
            <person name="Yi H."/>
        </authorList>
    </citation>
    <scope>NUCLEOTIDE SEQUENCE [LARGE SCALE GENOMIC DNA]</scope>
    <source>
        <strain evidence="2 3">LPB0140</strain>
    </source>
</reference>
<name>A0A1L3JDG8_9SPHN</name>
<dbReference type="STRING" id="1913578.LPB140_10730"/>
<dbReference type="SUPFAM" id="SSF56925">
    <property type="entry name" value="OMPA-like"/>
    <property type="match status" value="1"/>
</dbReference>
<evidence type="ECO:0000313" key="2">
    <source>
        <dbReference type="EMBL" id="APG63184.1"/>
    </source>
</evidence>
<dbReference type="Proteomes" id="UP000242561">
    <property type="component" value="Chromosome"/>
</dbReference>
<dbReference type="Gene3D" id="2.40.160.20">
    <property type="match status" value="1"/>
</dbReference>
<protein>
    <submittedName>
        <fullName evidence="2">Uncharacterized protein</fullName>
    </submittedName>
</protein>
<dbReference type="AlphaFoldDB" id="A0A1L3JDG8"/>
<gene>
    <name evidence="2" type="ORF">LPB140_10730</name>
</gene>
<sequence length="274" mass="29667">MTMPHLRHKSEIYNTNRGTKTLRNIALFFAISGAMMGSAYAKDDDEKQVKFTPESGFFVTAHAGLSTPRDAKYDGVQSPNNGVPGMVGAPANVRVEFSNGEFFGGSIGYRLNRHVFGIFQPSIEVEANYSNADVNGGSFNGGNQHFGGNQKAISFSLNYQSDIRWSDDQKIIPFTGGGIGVTQVENNILYGGNSSPNAAPSFGVVGSDAGLSLHNNIGLTYVINDNVELTARARYQRVSGLKFDRRFLATGGLNANVEGKYENLIFSAGIRKRF</sequence>
<feature type="signal peptide" evidence="1">
    <location>
        <begin position="1"/>
        <end position="41"/>
    </location>
</feature>
<organism evidence="2 3">
    <name type="scientific">Sphingorhabdus lutea</name>
    <dbReference type="NCBI Taxonomy" id="1913578"/>
    <lineage>
        <taxon>Bacteria</taxon>
        <taxon>Pseudomonadati</taxon>
        <taxon>Pseudomonadota</taxon>
        <taxon>Alphaproteobacteria</taxon>
        <taxon>Sphingomonadales</taxon>
        <taxon>Sphingomonadaceae</taxon>
        <taxon>Sphingorhabdus</taxon>
    </lineage>
</organism>
<evidence type="ECO:0000256" key="1">
    <source>
        <dbReference type="SAM" id="SignalP"/>
    </source>
</evidence>
<dbReference type="InterPro" id="IPR011250">
    <property type="entry name" value="OMP/PagP_B-barrel"/>
</dbReference>
<proteinExistence type="predicted"/>
<dbReference type="KEGG" id="sphl:LPB140_10730"/>
<accession>A0A1L3JDG8</accession>
<feature type="chain" id="PRO_5011978554" evidence="1">
    <location>
        <begin position="42"/>
        <end position="274"/>
    </location>
</feature>
<dbReference type="EMBL" id="CP018154">
    <property type="protein sequence ID" value="APG63184.1"/>
    <property type="molecule type" value="Genomic_DNA"/>
</dbReference>
<keyword evidence="1" id="KW-0732">Signal</keyword>
<evidence type="ECO:0000313" key="3">
    <source>
        <dbReference type="Proteomes" id="UP000242561"/>
    </source>
</evidence>
<keyword evidence="3" id="KW-1185">Reference proteome</keyword>